<dbReference type="RefSeq" id="WP_124878009.1">
    <property type="nucleotide sequence ID" value="NZ_RQJO01000011.1"/>
</dbReference>
<dbReference type="GO" id="GO:0022857">
    <property type="term" value="F:transmembrane transporter activity"/>
    <property type="evidence" value="ECO:0007669"/>
    <property type="project" value="TreeGrafter"/>
</dbReference>
<evidence type="ECO:0000256" key="2">
    <source>
        <dbReference type="ARBA" id="ARBA00022475"/>
    </source>
</evidence>
<gene>
    <name evidence="9" type="ORF">EHT25_25455</name>
</gene>
<evidence type="ECO:0000313" key="10">
    <source>
        <dbReference type="Proteomes" id="UP000271925"/>
    </source>
</evidence>
<dbReference type="Proteomes" id="UP000271925">
    <property type="component" value="Unassembled WGS sequence"/>
</dbReference>
<dbReference type="InterPro" id="IPR050250">
    <property type="entry name" value="Macrolide_Exporter_MacB"/>
</dbReference>
<feature type="domain" description="ABC3 transporter permease C-terminal" evidence="7">
    <location>
        <begin position="369"/>
        <end position="485"/>
    </location>
</feature>
<dbReference type="AlphaFoldDB" id="A0A3P1BFT6"/>
<keyword evidence="10" id="KW-1185">Reference proteome</keyword>
<feature type="transmembrane region" description="Helical" evidence="6">
    <location>
        <begin position="97"/>
        <end position="118"/>
    </location>
</feature>
<protein>
    <submittedName>
        <fullName evidence="9">FtsX-like permease family protein</fullName>
    </submittedName>
</protein>
<keyword evidence="4 6" id="KW-1133">Transmembrane helix</keyword>
<name>A0A3P1BFT6_9BACT</name>
<evidence type="ECO:0000313" key="9">
    <source>
        <dbReference type="EMBL" id="RRA99976.1"/>
    </source>
</evidence>
<accession>A0A3P1BFT6</accession>
<feature type="transmembrane region" description="Helical" evidence="6">
    <location>
        <begin position="419"/>
        <end position="440"/>
    </location>
</feature>
<dbReference type="Pfam" id="PF12704">
    <property type="entry name" value="MacB_PCD"/>
    <property type="match status" value="2"/>
</dbReference>
<evidence type="ECO:0000256" key="3">
    <source>
        <dbReference type="ARBA" id="ARBA00022692"/>
    </source>
</evidence>
<evidence type="ECO:0000256" key="6">
    <source>
        <dbReference type="SAM" id="Phobius"/>
    </source>
</evidence>
<comment type="caution">
    <text evidence="9">The sequence shown here is derived from an EMBL/GenBank/DDBJ whole genome shotgun (WGS) entry which is preliminary data.</text>
</comment>
<comment type="subcellular location">
    <subcellularLocation>
        <location evidence="1">Cell membrane</location>
        <topology evidence="1">Multi-pass membrane protein</topology>
    </subcellularLocation>
</comment>
<feature type="transmembrane region" description="Helical" evidence="6">
    <location>
        <begin position="456"/>
        <end position="480"/>
    </location>
</feature>
<sequence>MSPPRFADRILQFFCSPDQLEEIQGDMHEEFAWQLRRVGERRARWRCWWDVLGFVLSFALKRRSTEYSTTHLTNPIMIRNYFKIAFRNLAKNKGFSAINIGGLAVGMAVAMLNGLWIWDELSFDTYHQNYDRIAQVMTKETEEGTTWTNNSMPYPLSTELKTTYRNEFVRIVNGSWISEYILSAGDNKIARKGQFLDEEAPDMLSLKMIYGSRAGLHDPNSILLSASTAEALFGKTDPTNRAMRLNNKIDVKVTGVYEDLPLNTQFNEIKFVSPFELWVNQNPWIKERALHDWSNHFLRIYAEIKPGDTFDAVSARIKDAELKNLANFKEQAARTPQAFLFPMSQWHLHKFKRGMPDPEPLRMVWMVGVIGGFVLLLACINFMNLSTARSEKRAKEVGIRKAVGSVRTQLINQFFSESFLVTTLALLVALVLVTLSLGWFNNLAAKQMTMPWRNPWFWAASLGFIVLTGLLAGSYPALYLSSFQPVKVLKGTFRVGRFASVPRKVLVVVQFTVSIALIISTIIVYRQVQYAKNRPVGYTREGLITMAMKSNDFDGKYEVLRAELKNTGAVAEISQSMGKMTEVVSGNGGFDWKGRDPRRGEDNFGTLAVSLNHGKTVGWQFVQGRDFSSKLASDSAGMVINESAARDMGLKNPVGETVRWTWSRTNKVLTYRILGVVRDMVMQSPYDPIQPAIFYLKGHNGGVSNINIKLNPAVSIRDALPKVEAVFKKIVPLVPFEYQFVDQEYALKFAAEERVGKLATFFAVLAIFISCLGLFGLASFVAEQRTKEIGIRKVLGASVTNLWRMLSKDFVVLVVIACLIAGPLAGYFMDQWLQKYTYRDDIAWWIFAVSGAGALVLTLLTVSYQAIKAALVNPVKSLKSE</sequence>
<dbReference type="OrthoDB" id="5933722at2"/>
<evidence type="ECO:0000256" key="4">
    <source>
        <dbReference type="ARBA" id="ARBA00022989"/>
    </source>
</evidence>
<reference evidence="9 10" key="1">
    <citation type="submission" date="2018-11" db="EMBL/GenBank/DDBJ databases">
        <authorList>
            <person name="Zhou Z."/>
            <person name="Wang G."/>
        </authorList>
    </citation>
    <scope>NUCLEOTIDE SEQUENCE [LARGE SCALE GENOMIC DNA]</scope>
    <source>
        <strain evidence="9 10">KCTC52004</strain>
    </source>
</reference>
<dbReference type="NCBIfam" id="NF038404">
    <property type="entry name" value="perm_prefix_2"/>
    <property type="match status" value="1"/>
</dbReference>
<dbReference type="EMBL" id="RQJO01000011">
    <property type="protein sequence ID" value="RRA99976.1"/>
    <property type="molecule type" value="Genomic_DNA"/>
</dbReference>
<proteinExistence type="predicted"/>
<keyword evidence="3 6" id="KW-0812">Transmembrane</keyword>
<organism evidence="9 10">
    <name type="scientific">Larkinella rosea</name>
    <dbReference type="NCBI Taxonomy" id="2025312"/>
    <lineage>
        <taxon>Bacteria</taxon>
        <taxon>Pseudomonadati</taxon>
        <taxon>Bacteroidota</taxon>
        <taxon>Cytophagia</taxon>
        <taxon>Cytophagales</taxon>
        <taxon>Spirosomataceae</taxon>
        <taxon>Larkinella</taxon>
    </lineage>
</organism>
<feature type="domain" description="ABC3 transporter permease C-terminal" evidence="7">
    <location>
        <begin position="761"/>
        <end position="870"/>
    </location>
</feature>
<evidence type="ECO:0000256" key="1">
    <source>
        <dbReference type="ARBA" id="ARBA00004651"/>
    </source>
</evidence>
<feature type="transmembrane region" description="Helical" evidence="6">
    <location>
        <begin position="810"/>
        <end position="830"/>
    </location>
</feature>
<dbReference type="GO" id="GO:0005886">
    <property type="term" value="C:plasma membrane"/>
    <property type="evidence" value="ECO:0007669"/>
    <property type="project" value="UniProtKB-SubCell"/>
</dbReference>
<dbReference type="InterPro" id="IPR003838">
    <property type="entry name" value="ABC3_permease_C"/>
</dbReference>
<evidence type="ECO:0000259" key="7">
    <source>
        <dbReference type="Pfam" id="PF02687"/>
    </source>
</evidence>
<keyword evidence="5 6" id="KW-0472">Membrane</keyword>
<evidence type="ECO:0000256" key="5">
    <source>
        <dbReference type="ARBA" id="ARBA00023136"/>
    </source>
</evidence>
<feature type="domain" description="MacB-like periplasmic core" evidence="8">
    <location>
        <begin position="513"/>
        <end position="724"/>
    </location>
</feature>
<dbReference type="InterPro" id="IPR025857">
    <property type="entry name" value="MacB_PCD"/>
</dbReference>
<dbReference type="Pfam" id="PF02687">
    <property type="entry name" value="FtsX"/>
    <property type="match status" value="2"/>
</dbReference>
<keyword evidence="2" id="KW-1003">Cell membrane</keyword>
<dbReference type="PANTHER" id="PTHR30572">
    <property type="entry name" value="MEMBRANE COMPONENT OF TRANSPORTER-RELATED"/>
    <property type="match status" value="1"/>
</dbReference>
<feature type="transmembrane region" description="Helical" evidence="6">
    <location>
        <begin position="501"/>
        <end position="525"/>
    </location>
</feature>
<dbReference type="PANTHER" id="PTHR30572:SF18">
    <property type="entry name" value="ABC-TYPE MACROLIDE FAMILY EXPORT SYSTEM PERMEASE COMPONENT 2"/>
    <property type="match status" value="1"/>
</dbReference>
<feature type="transmembrane region" description="Helical" evidence="6">
    <location>
        <begin position="842"/>
        <end position="862"/>
    </location>
</feature>
<feature type="transmembrane region" description="Helical" evidence="6">
    <location>
        <begin position="758"/>
        <end position="782"/>
    </location>
</feature>
<feature type="transmembrane region" description="Helical" evidence="6">
    <location>
        <begin position="363"/>
        <end position="385"/>
    </location>
</feature>
<evidence type="ECO:0000259" key="8">
    <source>
        <dbReference type="Pfam" id="PF12704"/>
    </source>
</evidence>
<dbReference type="InterPro" id="IPR047699">
    <property type="entry name" value="Permease_put_prefix"/>
</dbReference>
<feature type="domain" description="MacB-like periplasmic core" evidence="8">
    <location>
        <begin position="96"/>
        <end position="319"/>
    </location>
</feature>